<protein>
    <submittedName>
        <fullName evidence="2">RimJ/RimL family protein N-acetyltransferase</fullName>
    </submittedName>
</protein>
<proteinExistence type="predicted"/>
<dbReference type="PROSITE" id="PS51186">
    <property type="entry name" value="GNAT"/>
    <property type="match status" value="1"/>
</dbReference>
<keyword evidence="3" id="KW-1185">Reference proteome</keyword>
<name>A0A840MH55_9PROT</name>
<organism evidence="2 3">
    <name type="scientific">Chitinivorax tropicus</name>
    <dbReference type="NCBI Taxonomy" id="714531"/>
    <lineage>
        <taxon>Bacteria</taxon>
        <taxon>Pseudomonadati</taxon>
        <taxon>Pseudomonadota</taxon>
        <taxon>Betaproteobacteria</taxon>
        <taxon>Chitinivorax</taxon>
    </lineage>
</organism>
<dbReference type="Gene3D" id="3.40.630.30">
    <property type="match status" value="1"/>
</dbReference>
<evidence type="ECO:0000259" key="1">
    <source>
        <dbReference type="PROSITE" id="PS51186"/>
    </source>
</evidence>
<dbReference type="InterPro" id="IPR016181">
    <property type="entry name" value="Acyl_CoA_acyltransferase"/>
</dbReference>
<gene>
    <name evidence="2" type="ORF">HNQ59_001843</name>
</gene>
<dbReference type="Proteomes" id="UP000575898">
    <property type="component" value="Unassembled WGS sequence"/>
</dbReference>
<dbReference type="EMBL" id="JACHHY010000009">
    <property type="protein sequence ID" value="MBB5018554.1"/>
    <property type="molecule type" value="Genomic_DNA"/>
</dbReference>
<dbReference type="InterPro" id="IPR000182">
    <property type="entry name" value="GNAT_dom"/>
</dbReference>
<dbReference type="SUPFAM" id="SSF55729">
    <property type="entry name" value="Acyl-CoA N-acyltransferases (Nat)"/>
    <property type="match status" value="1"/>
</dbReference>
<dbReference type="RefSeq" id="WP_184037995.1">
    <property type="nucleotide sequence ID" value="NZ_JACHHY010000009.1"/>
</dbReference>
<evidence type="ECO:0000313" key="3">
    <source>
        <dbReference type="Proteomes" id="UP000575898"/>
    </source>
</evidence>
<accession>A0A840MH55</accession>
<reference evidence="2 3" key="1">
    <citation type="submission" date="2020-08" db="EMBL/GenBank/DDBJ databases">
        <title>Genomic Encyclopedia of Type Strains, Phase IV (KMG-IV): sequencing the most valuable type-strain genomes for metagenomic binning, comparative biology and taxonomic classification.</title>
        <authorList>
            <person name="Goeker M."/>
        </authorList>
    </citation>
    <scope>NUCLEOTIDE SEQUENCE [LARGE SCALE GENOMIC DNA]</scope>
    <source>
        <strain evidence="2 3">DSM 27165</strain>
    </source>
</reference>
<comment type="caution">
    <text evidence="2">The sequence shown here is derived from an EMBL/GenBank/DDBJ whole genome shotgun (WGS) entry which is preliminary data.</text>
</comment>
<dbReference type="Pfam" id="PF00583">
    <property type="entry name" value="Acetyltransf_1"/>
    <property type="match status" value="1"/>
</dbReference>
<dbReference type="GO" id="GO:0016747">
    <property type="term" value="F:acyltransferase activity, transferring groups other than amino-acyl groups"/>
    <property type="evidence" value="ECO:0007669"/>
    <property type="project" value="InterPro"/>
</dbReference>
<sequence>MARPHEFPPQGPDFCLPVQWHTDQLVFEQATLNDVPAMQSLFNSNAMLADVDPSFGEWPVEVYDELVAQQNEGIEPTTPFGIRLIKLRDGTPIGYFHYRFNTPGDGIFHISMFVLGHGYQGKQYGRQALASLVEQVRRDIRIHSAYAEVYINNDSALTFWFRQGFDRIMRKRSREDHGQTFRSMILCRSFKE</sequence>
<dbReference type="AlphaFoldDB" id="A0A840MH55"/>
<feature type="domain" description="N-acetyltransferase" evidence="1">
    <location>
        <begin position="25"/>
        <end position="188"/>
    </location>
</feature>
<dbReference type="CDD" id="cd04301">
    <property type="entry name" value="NAT_SF"/>
    <property type="match status" value="1"/>
</dbReference>
<keyword evidence="2" id="KW-0808">Transferase</keyword>
<evidence type="ECO:0000313" key="2">
    <source>
        <dbReference type="EMBL" id="MBB5018554.1"/>
    </source>
</evidence>